<evidence type="ECO:0000313" key="9">
    <source>
        <dbReference type="EMBL" id="MFD2934270.1"/>
    </source>
</evidence>
<accession>A0ABW6AKE8</accession>
<keyword evidence="3 6" id="KW-0731">Sigma factor</keyword>
<dbReference type="RefSeq" id="WP_381499822.1">
    <property type="nucleotide sequence ID" value="NZ_JBHUOM010000002.1"/>
</dbReference>
<protein>
    <recommendedName>
        <fullName evidence="6">RNA polymerase sigma factor</fullName>
    </recommendedName>
</protein>
<dbReference type="Pfam" id="PF04542">
    <property type="entry name" value="Sigma70_r2"/>
    <property type="match status" value="1"/>
</dbReference>
<keyword evidence="4 6" id="KW-0238">DNA-binding</keyword>
<dbReference type="Pfam" id="PF04545">
    <property type="entry name" value="Sigma70_r4"/>
    <property type="match status" value="1"/>
</dbReference>
<dbReference type="Gene3D" id="1.10.10.10">
    <property type="entry name" value="Winged helix-like DNA-binding domain superfamily/Winged helix DNA-binding domain"/>
    <property type="match status" value="1"/>
</dbReference>
<keyword evidence="10" id="KW-1185">Reference proteome</keyword>
<evidence type="ECO:0000259" key="8">
    <source>
        <dbReference type="Pfam" id="PF04545"/>
    </source>
</evidence>
<evidence type="ECO:0000256" key="6">
    <source>
        <dbReference type="RuleBase" id="RU000716"/>
    </source>
</evidence>
<evidence type="ECO:0000256" key="4">
    <source>
        <dbReference type="ARBA" id="ARBA00023125"/>
    </source>
</evidence>
<sequence length="184" mass="21225">MIKYTTEEILIGHLRQGDKKAFQHLYSRYSKALLKAILLIVKDPDEAEDLLQDTYVKVWQRFHYYNPELGTLFTWLLKVARNTALSALTRRKLVYSTLDIELNDVAAVEYGPVVDAIGVEYLVKGALSNREWQVINMAYWQGYTHEEIATQLALPVGTVKSRIYKSISRLRPIFNYTQSSAIHV</sequence>
<proteinExistence type="inferred from homology"/>
<dbReference type="InterPro" id="IPR039425">
    <property type="entry name" value="RNA_pol_sigma-70-like"/>
</dbReference>
<dbReference type="EMBL" id="JBHUOM010000002">
    <property type="protein sequence ID" value="MFD2934270.1"/>
    <property type="molecule type" value="Genomic_DNA"/>
</dbReference>
<dbReference type="NCBIfam" id="TIGR02937">
    <property type="entry name" value="sigma70-ECF"/>
    <property type="match status" value="1"/>
</dbReference>
<comment type="similarity">
    <text evidence="1 6">Belongs to the sigma-70 factor family. ECF subfamily.</text>
</comment>
<gene>
    <name evidence="9" type="ORF">ACFS25_10785</name>
</gene>
<evidence type="ECO:0000313" key="10">
    <source>
        <dbReference type="Proteomes" id="UP001597512"/>
    </source>
</evidence>
<dbReference type="InterPro" id="IPR013324">
    <property type="entry name" value="RNA_pol_sigma_r3/r4-like"/>
</dbReference>
<dbReference type="PANTHER" id="PTHR43133">
    <property type="entry name" value="RNA POLYMERASE ECF-TYPE SIGMA FACTO"/>
    <property type="match status" value="1"/>
</dbReference>
<organism evidence="9 10">
    <name type="scientific">Spirosoma flavum</name>
    <dbReference type="NCBI Taxonomy" id="2048557"/>
    <lineage>
        <taxon>Bacteria</taxon>
        <taxon>Pseudomonadati</taxon>
        <taxon>Bacteroidota</taxon>
        <taxon>Cytophagia</taxon>
        <taxon>Cytophagales</taxon>
        <taxon>Cytophagaceae</taxon>
        <taxon>Spirosoma</taxon>
    </lineage>
</organism>
<dbReference type="PANTHER" id="PTHR43133:SF62">
    <property type="entry name" value="RNA POLYMERASE SIGMA FACTOR SIGZ"/>
    <property type="match status" value="1"/>
</dbReference>
<keyword evidence="2 6" id="KW-0805">Transcription regulation</keyword>
<comment type="caution">
    <text evidence="9">The sequence shown here is derived from an EMBL/GenBank/DDBJ whole genome shotgun (WGS) entry which is preliminary data.</text>
</comment>
<dbReference type="InterPro" id="IPR036388">
    <property type="entry name" value="WH-like_DNA-bd_sf"/>
</dbReference>
<dbReference type="Proteomes" id="UP001597512">
    <property type="component" value="Unassembled WGS sequence"/>
</dbReference>
<dbReference type="SUPFAM" id="SSF88659">
    <property type="entry name" value="Sigma3 and sigma4 domains of RNA polymerase sigma factors"/>
    <property type="match status" value="1"/>
</dbReference>
<evidence type="ECO:0000256" key="1">
    <source>
        <dbReference type="ARBA" id="ARBA00010641"/>
    </source>
</evidence>
<reference evidence="10" key="1">
    <citation type="journal article" date="2019" name="Int. J. Syst. Evol. Microbiol.">
        <title>The Global Catalogue of Microorganisms (GCM) 10K type strain sequencing project: providing services to taxonomists for standard genome sequencing and annotation.</title>
        <authorList>
            <consortium name="The Broad Institute Genomics Platform"/>
            <consortium name="The Broad Institute Genome Sequencing Center for Infectious Disease"/>
            <person name="Wu L."/>
            <person name="Ma J."/>
        </authorList>
    </citation>
    <scope>NUCLEOTIDE SEQUENCE [LARGE SCALE GENOMIC DNA]</scope>
    <source>
        <strain evidence="10">KCTC 52490</strain>
    </source>
</reference>
<feature type="domain" description="RNA polymerase sigma-70 region 2" evidence="7">
    <location>
        <begin position="25"/>
        <end position="92"/>
    </location>
</feature>
<dbReference type="CDD" id="cd06171">
    <property type="entry name" value="Sigma70_r4"/>
    <property type="match status" value="1"/>
</dbReference>
<evidence type="ECO:0000256" key="5">
    <source>
        <dbReference type="ARBA" id="ARBA00023163"/>
    </source>
</evidence>
<dbReference type="PROSITE" id="PS01063">
    <property type="entry name" value="SIGMA70_ECF"/>
    <property type="match status" value="1"/>
</dbReference>
<name>A0ABW6AKE8_9BACT</name>
<keyword evidence="5 6" id="KW-0804">Transcription</keyword>
<evidence type="ECO:0000256" key="3">
    <source>
        <dbReference type="ARBA" id="ARBA00023082"/>
    </source>
</evidence>
<dbReference type="InterPro" id="IPR014284">
    <property type="entry name" value="RNA_pol_sigma-70_dom"/>
</dbReference>
<dbReference type="Gene3D" id="1.10.1740.10">
    <property type="match status" value="1"/>
</dbReference>
<evidence type="ECO:0000259" key="7">
    <source>
        <dbReference type="Pfam" id="PF04542"/>
    </source>
</evidence>
<evidence type="ECO:0000256" key="2">
    <source>
        <dbReference type="ARBA" id="ARBA00023015"/>
    </source>
</evidence>
<dbReference type="InterPro" id="IPR000838">
    <property type="entry name" value="RNA_pol_sigma70_ECF_CS"/>
</dbReference>
<dbReference type="SUPFAM" id="SSF88946">
    <property type="entry name" value="Sigma2 domain of RNA polymerase sigma factors"/>
    <property type="match status" value="1"/>
</dbReference>
<dbReference type="InterPro" id="IPR007630">
    <property type="entry name" value="RNA_pol_sigma70_r4"/>
</dbReference>
<dbReference type="InterPro" id="IPR007627">
    <property type="entry name" value="RNA_pol_sigma70_r2"/>
</dbReference>
<dbReference type="InterPro" id="IPR013325">
    <property type="entry name" value="RNA_pol_sigma_r2"/>
</dbReference>
<feature type="domain" description="RNA polymerase sigma-70 region 4" evidence="8">
    <location>
        <begin position="126"/>
        <end position="171"/>
    </location>
</feature>